<gene>
    <name evidence="2" type="ORF">PXEA_LOCUS6650</name>
</gene>
<evidence type="ECO:0000313" key="2">
    <source>
        <dbReference type="EMBL" id="VEL13210.1"/>
    </source>
</evidence>
<name>A0A3S5CDW3_9PLAT</name>
<dbReference type="Pfam" id="PF12783">
    <property type="entry name" value="Sec7-like_HUS"/>
    <property type="match status" value="1"/>
</dbReference>
<dbReference type="OrthoDB" id="6281672at2759"/>
<proteinExistence type="predicted"/>
<keyword evidence="3" id="KW-1185">Reference proteome</keyword>
<evidence type="ECO:0000259" key="1">
    <source>
        <dbReference type="Pfam" id="PF12783"/>
    </source>
</evidence>
<organism evidence="2 3">
    <name type="scientific">Protopolystoma xenopodis</name>
    <dbReference type="NCBI Taxonomy" id="117903"/>
    <lineage>
        <taxon>Eukaryota</taxon>
        <taxon>Metazoa</taxon>
        <taxon>Spiralia</taxon>
        <taxon>Lophotrochozoa</taxon>
        <taxon>Platyhelminthes</taxon>
        <taxon>Monogenea</taxon>
        <taxon>Polyopisthocotylea</taxon>
        <taxon>Polystomatidea</taxon>
        <taxon>Polystomatidae</taxon>
        <taxon>Protopolystoma</taxon>
    </lineage>
</organism>
<dbReference type="AlphaFoldDB" id="A0A3S5CDW3"/>
<sequence length="130" mass="14724">MINIISSESDRFSYEQREIALDSLVQLFLLPGFAAELYVNYDCDLYCASLFEETTGMVIRNAYPVAKLMGTHLLSLDALLAVIDTIEAHCSLGGHRNLSSTQLRQKQFKKQLIVSYRVLHTKIEHSSNQI</sequence>
<reference evidence="2" key="1">
    <citation type="submission" date="2018-11" db="EMBL/GenBank/DDBJ databases">
        <authorList>
            <consortium name="Pathogen Informatics"/>
        </authorList>
    </citation>
    <scope>NUCLEOTIDE SEQUENCE</scope>
</reference>
<dbReference type="InterPro" id="IPR032691">
    <property type="entry name" value="Mon2/Sec7/BIG1-like_HUS"/>
</dbReference>
<comment type="caution">
    <text evidence="2">The sequence shown here is derived from an EMBL/GenBank/DDBJ whole genome shotgun (WGS) entry which is preliminary data.</text>
</comment>
<dbReference type="Proteomes" id="UP000784294">
    <property type="component" value="Unassembled WGS sequence"/>
</dbReference>
<evidence type="ECO:0000313" key="3">
    <source>
        <dbReference type="Proteomes" id="UP000784294"/>
    </source>
</evidence>
<accession>A0A3S5CDW3</accession>
<feature type="domain" description="Mon2/Sec7/BIG1-like HUS" evidence="1">
    <location>
        <begin position="6"/>
        <end position="49"/>
    </location>
</feature>
<protein>
    <recommendedName>
        <fullName evidence="1">Mon2/Sec7/BIG1-like HUS domain-containing protein</fullName>
    </recommendedName>
</protein>
<dbReference type="EMBL" id="CAAALY010017051">
    <property type="protein sequence ID" value="VEL13210.1"/>
    <property type="molecule type" value="Genomic_DNA"/>
</dbReference>